<dbReference type="InterPro" id="IPR023387">
    <property type="entry name" value="DUF1653-like_dom"/>
</dbReference>
<dbReference type="EMBL" id="CZAW01000008">
    <property type="protein sequence ID" value="CUP24389.1"/>
    <property type="molecule type" value="Genomic_DNA"/>
</dbReference>
<evidence type="ECO:0000259" key="1">
    <source>
        <dbReference type="Pfam" id="PF07866"/>
    </source>
</evidence>
<feature type="domain" description="DUF1653" evidence="1">
    <location>
        <begin position="20"/>
        <end position="83"/>
    </location>
</feature>
<evidence type="ECO:0000313" key="3">
    <source>
        <dbReference type="Proteomes" id="UP000095712"/>
    </source>
</evidence>
<dbReference type="Proteomes" id="UP000095712">
    <property type="component" value="Unassembled WGS sequence"/>
</dbReference>
<reference evidence="2 3" key="1">
    <citation type="submission" date="2015-09" db="EMBL/GenBank/DDBJ databases">
        <authorList>
            <consortium name="Pathogen Informatics"/>
        </authorList>
    </citation>
    <scope>NUCLEOTIDE SEQUENCE [LARGE SCALE GENOMIC DNA]</scope>
    <source>
        <strain evidence="2 3">2789STDY5834911</strain>
    </source>
</reference>
<dbReference type="InterPro" id="IPR037135">
    <property type="entry name" value="DUF1653-like_dom_sf"/>
</dbReference>
<dbReference type="Gene3D" id="2.30.30.320">
    <property type="entry name" value="DUF1653-like domain"/>
    <property type="match status" value="1"/>
</dbReference>
<proteinExistence type="predicted"/>
<dbReference type="Pfam" id="PF07866">
    <property type="entry name" value="DUF1653"/>
    <property type="match status" value="1"/>
</dbReference>
<dbReference type="RefSeq" id="WP_070099972.1">
    <property type="nucleotide sequence ID" value="NZ_CZAW01000008.1"/>
</dbReference>
<evidence type="ECO:0000313" key="2">
    <source>
        <dbReference type="EMBL" id="CUP24389.1"/>
    </source>
</evidence>
<name>A0A174LSB5_9FIRM</name>
<accession>A0A174LSB5</accession>
<sequence length="94" mass="11179">MNKVSGEILEELRDSMAGRRYRHFKGRIYIVTDLAVNTESDEIMVIYKCFTDPLVTWCRPLSMFTSDVDRKKYPNVKQKRRFEPLSRTQEDNTI</sequence>
<organism evidence="2 3">
    <name type="scientific">Blautia wexlerae</name>
    <dbReference type="NCBI Taxonomy" id="418240"/>
    <lineage>
        <taxon>Bacteria</taxon>
        <taxon>Bacillati</taxon>
        <taxon>Bacillota</taxon>
        <taxon>Clostridia</taxon>
        <taxon>Lachnospirales</taxon>
        <taxon>Lachnospiraceae</taxon>
        <taxon>Blautia</taxon>
    </lineage>
</organism>
<gene>
    <name evidence="2" type="ORF">ERS852523_00995</name>
</gene>
<dbReference type="AlphaFoldDB" id="A0A174LSB5"/>
<protein>
    <submittedName>
        <fullName evidence="2">Uncharacterized protein conserved in bacteria</fullName>
    </submittedName>
</protein>